<dbReference type="AlphaFoldDB" id="A0A6F9DWS7"/>
<feature type="compositionally biased region" description="Polar residues" evidence="2">
    <location>
        <begin position="55"/>
        <end position="65"/>
    </location>
</feature>
<dbReference type="PROSITE" id="PS50005">
    <property type="entry name" value="TPR"/>
    <property type="match status" value="4"/>
</dbReference>
<dbReference type="PANTHER" id="PTHR45153">
    <property type="entry name" value="TETRATRICOPEPTIDE REPEAT PROTEIN 16"/>
    <property type="match status" value="1"/>
</dbReference>
<feature type="compositionally biased region" description="Polar residues" evidence="2">
    <location>
        <begin position="31"/>
        <end position="47"/>
    </location>
</feature>
<feature type="compositionally biased region" description="Basic and acidic residues" evidence="2">
    <location>
        <begin position="14"/>
        <end position="30"/>
    </location>
</feature>
<evidence type="ECO:0000256" key="1">
    <source>
        <dbReference type="PROSITE-ProRule" id="PRU00339"/>
    </source>
</evidence>
<dbReference type="SMART" id="SM00028">
    <property type="entry name" value="TPR"/>
    <property type="match status" value="8"/>
</dbReference>
<organism evidence="3">
    <name type="scientific">Phallusia mammillata</name>
    <dbReference type="NCBI Taxonomy" id="59560"/>
    <lineage>
        <taxon>Eukaryota</taxon>
        <taxon>Metazoa</taxon>
        <taxon>Chordata</taxon>
        <taxon>Tunicata</taxon>
        <taxon>Ascidiacea</taxon>
        <taxon>Phlebobranchia</taxon>
        <taxon>Ascidiidae</taxon>
        <taxon>Phallusia</taxon>
    </lineage>
</organism>
<feature type="region of interest" description="Disordered" evidence="2">
    <location>
        <begin position="153"/>
        <end position="181"/>
    </location>
</feature>
<protein>
    <submittedName>
        <fullName evidence="3">Tetratricopeptide repeat protein 16-like</fullName>
    </submittedName>
</protein>
<feature type="repeat" description="TPR" evidence="1">
    <location>
        <begin position="250"/>
        <end position="283"/>
    </location>
</feature>
<feature type="repeat" description="TPR" evidence="1">
    <location>
        <begin position="216"/>
        <end position="249"/>
    </location>
</feature>
<name>A0A6F9DWS7_9ASCI</name>
<keyword evidence="1" id="KW-0802">TPR repeat</keyword>
<dbReference type="EMBL" id="LR791463">
    <property type="protein sequence ID" value="CAB3267325.1"/>
    <property type="molecule type" value="mRNA"/>
</dbReference>
<feature type="repeat" description="TPR" evidence="1">
    <location>
        <begin position="291"/>
        <end position="324"/>
    </location>
</feature>
<evidence type="ECO:0000256" key="2">
    <source>
        <dbReference type="SAM" id="MobiDB-lite"/>
    </source>
</evidence>
<dbReference type="InterPro" id="IPR019734">
    <property type="entry name" value="TPR_rpt"/>
</dbReference>
<dbReference type="PANTHER" id="PTHR45153:SF1">
    <property type="entry name" value="TETRATRICOPEPTIDE REPEAT PROTEIN 16"/>
    <property type="match status" value="1"/>
</dbReference>
<accession>A0A6F9DWS7</accession>
<dbReference type="Pfam" id="PF13181">
    <property type="entry name" value="TPR_8"/>
    <property type="match status" value="2"/>
</dbReference>
<feature type="compositionally biased region" description="Polar residues" evidence="2">
    <location>
        <begin position="87"/>
        <end position="98"/>
    </location>
</feature>
<dbReference type="InterPro" id="IPR011990">
    <property type="entry name" value="TPR-like_helical_dom_sf"/>
</dbReference>
<dbReference type="Gene3D" id="1.25.40.10">
    <property type="entry name" value="Tetratricopeptide repeat domain"/>
    <property type="match status" value="5"/>
</dbReference>
<gene>
    <name evidence="3" type="primary">Ttc16</name>
</gene>
<feature type="repeat" description="TPR" evidence="1">
    <location>
        <begin position="522"/>
        <end position="555"/>
    </location>
</feature>
<feature type="region of interest" description="Disordered" evidence="2">
    <location>
        <begin position="1"/>
        <end position="119"/>
    </location>
</feature>
<evidence type="ECO:0000313" key="3">
    <source>
        <dbReference type="EMBL" id="CAB3267325.1"/>
    </source>
</evidence>
<reference evidence="3" key="1">
    <citation type="submission" date="2020-04" db="EMBL/GenBank/DDBJ databases">
        <authorList>
            <person name="Neveu A P."/>
        </authorList>
    </citation>
    <scope>NUCLEOTIDE SEQUENCE</scope>
    <source>
        <tissue evidence="3">Whole embryo</tissue>
    </source>
</reference>
<proteinExistence type="evidence at transcript level"/>
<sequence length="640" mass="73082">MSESNESELATYENKTKMEAINEETVEKLSEANSPTSISDNNGQQDVNSEESNEKGTPTSKSSGTLFVESEQKISPTSDTKDMMSVGHSQGRPTSAGRQRTPPVGEGTPTGSDVHEVTNTRNLVAFDTDLQDSYPERTDSETDLIIKRLKETLATPQPTDEGDKEDSIFPTSVPEEDLEEARKRQKRRMLEREAKMWDRENAPSRKGMQDVVDERVDQHFNRGIELSNEGRFESAISSFSKAINLQPTNVNCYVERAESYLQLCDFRSAHLNYKKAFSLEPHNPDLFDKIAFISYMEGQCLFDQGLYSEALESFTRAAEMKPSISGYHLRAIACLACLNRNQECLALITRRLEAETTGNPELYVLRARLHRIFKNATLSYYDVRDALSLDSEQPEAKQLMREIREVAETAKQQAVSLTIQGKLHEALKKIATAVDADPSISEYHVFRGALYRRMQNFNAAIDDYLLAMDKADHNEQDPVYLDAQRQLLLTYNDFAVYCYHREFFEEAIVLLNKAIKGEKNEKGLYLNRGDCFFKINDLSFALADYQQALEIDSTCWNTRCRIAVVHNEFGILAYQDRQYQEAAVRFSSAIEHNGKVGQFYVHRARSRYLMQDVDAARNDILISLHLDPNNDEVWKRDYMF</sequence>
<dbReference type="SUPFAM" id="SSF48452">
    <property type="entry name" value="TPR-like"/>
    <property type="match status" value="1"/>
</dbReference>